<evidence type="ECO:0000256" key="1">
    <source>
        <dbReference type="SAM" id="MobiDB-lite"/>
    </source>
</evidence>
<feature type="compositionally biased region" description="Pro residues" evidence="1">
    <location>
        <begin position="29"/>
        <end position="41"/>
    </location>
</feature>
<feature type="compositionally biased region" description="Pro residues" evidence="1">
    <location>
        <begin position="1"/>
        <end position="16"/>
    </location>
</feature>
<feature type="domain" description="Flp pilus assembly protein RcpC/CpaB" evidence="2">
    <location>
        <begin position="124"/>
        <end position="231"/>
    </location>
</feature>
<feature type="region of interest" description="Disordered" evidence="1">
    <location>
        <begin position="1"/>
        <end position="50"/>
    </location>
</feature>
<protein>
    <recommendedName>
        <fullName evidence="2">Flp pilus assembly protein RcpC/CpaB domain-containing protein</fullName>
    </recommendedName>
</protein>
<feature type="compositionally biased region" description="Pro residues" evidence="1">
    <location>
        <begin position="106"/>
        <end position="116"/>
    </location>
</feature>
<name>A0ABN3KDN5_9ACTN</name>
<gene>
    <name evidence="3" type="ORF">GCM10010405_46020</name>
</gene>
<dbReference type="EMBL" id="BAAASZ010000031">
    <property type="protein sequence ID" value="GAA2456791.1"/>
    <property type="molecule type" value="Genomic_DNA"/>
</dbReference>
<dbReference type="InterPro" id="IPR031571">
    <property type="entry name" value="RcpC_dom"/>
</dbReference>
<reference evidence="3 4" key="1">
    <citation type="journal article" date="2019" name="Int. J. Syst. Evol. Microbiol.">
        <title>The Global Catalogue of Microorganisms (GCM) 10K type strain sequencing project: providing services to taxonomists for standard genome sequencing and annotation.</title>
        <authorList>
            <consortium name="The Broad Institute Genomics Platform"/>
            <consortium name="The Broad Institute Genome Sequencing Center for Infectious Disease"/>
            <person name="Wu L."/>
            <person name="Ma J."/>
        </authorList>
    </citation>
    <scope>NUCLEOTIDE SEQUENCE [LARGE SCALE GENOMIC DNA]</scope>
    <source>
        <strain evidence="3 4">JCM 6305</strain>
    </source>
</reference>
<accession>A0ABN3KDN5</accession>
<proteinExistence type="predicted"/>
<feature type="region of interest" description="Disordered" evidence="1">
    <location>
        <begin position="83"/>
        <end position="131"/>
    </location>
</feature>
<organism evidence="3 4">
    <name type="scientific">Streptomyces macrosporus</name>
    <dbReference type="NCBI Taxonomy" id="44032"/>
    <lineage>
        <taxon>Bacteria</taxon>
        <taxon>Bacillati</taxon>
        <taxon>Actinomycetota</taxon>
        <taxon>Actinomycetes</taxon>
        <taxon>Kitasatosporales</taxon>
        <taxon>Streptomycetaceae</taxon>
        <taxon>Streptomyces</taxon>
    </lineage>
</organism>
<dbReference type="Proteomes" id="UP001501638">
    <property type="component" value="Unassembled WGS sequence"/>
</dbReference>
<feature type="compositionally biased region" description="Low complexity" evidence="1">
    <location>
        <begin position="17"/>
        <end position="28"/>
    </location>
</feature>
<evidence type="ECO:0000313" key="4">
    <source>
        <dbReference type="Proteomes" id="UP001501638"/>
    </source>
</evidence>
<keyword evidence="4" id="KW-1185">Reference proteome</keyword>
<evidence type="ECO:0000259" key="2">
    <source>
        <dbReference type="Pfam" id="PF16976"/>
    </source>
</evidence>
<feature type="compositionally biased region" description="Basic and acidic residues" evidence="1">
    <location>
        <begin position="117"/>
        <end position="128"/>
    </location>
</feature>
<evidence type="ECO:0000313" key="3">
    <source>
        <dbReference type="EMBL" id="GAA2456791.1"/>
    </source>
</evidence>
<comment type="caution">
    <text evidence="3">The sequence shown here is derived from an EMBL/GenBank/DDBJ whole genome shotgun (WGS) entry which is preliminary data.</text>
</comment>
<dbReference type="Pfam" id="PF16976">
    <property type="entry name" value="RcpC"/>
    <property type="match status" value="1"/>
</dbReference>
<sequence length="232" mass="23057">MSSAPSSPPSPYPPDASPSSGSSGSPFPVEAPPASCPPPSCAVPDFEPVRTGRPGPLGSLRGAGPRVVAVCLAVAAVAAMAWGPPGESGGDHASPTARSAAGRTDAPPPAPPPPSPLRERSSPPREDAVTVEAPVRIPDAAVVRLLRPGDRVDVLATAPADEHSADTRTGRARIVARNVRVAAVPGPDGEAGSPDGAHGEEAGALVVFSVPRPTALRLAGAAAHSRLAVTLC</sequence>